<protein>
    <recommendedName>
        <fullName evidence="3">Core-binding (CB) domain-containing protein</fullName>
    </recommendedName>
</protein>
<evidence type="ECO:0008006" key="3">
    <source>
        <dbReference type="Google" id="ProtNLM"/>
    </source>
</evidence>
<sequence length="285" mass="31909">MLDSSQSGGQYFTSGAGHRFGAVPAQDPPSAALPGRLAASAFEELAGRAPWAPQESASSATVAATRTARRLAGWLQLKLPIEVRRDFGRFDRRRHADPTNPWLVRARHAAKTIGEARGWTGRVLSDVDRGLVILLSTADGDKIRHSELFPVRRAYGLSVERTVEILDQIGLVEDDRIPAFESWLERSLADLTPAIHAEVEHWLRTLREGGPRSRPRSPETVWAYLRAVRPALLTWSDRYDHLREVTRDDILAVDALTGHERHHTLSVLRSLFRHCKKSRACGRET</sequence>
<evidence type="ECO:0000313" key="2">
    <source>
        <dbReference type="Proteomes" id="UP001320766"/>
    </source>
</evidence>
<gene>
    <name evidence="1" type="ORF">HD595_008004</name>
</gene>
<dbReference type="Proteomes" id="UP001320766">
    <property type="component" value="Unassembled WGS sequence"/>
</dbReference>
<organism evidence="1 2">
    <name type="scientific">Nonomuraea roseoviolacea subsp. carminata</name>
    <dbReference type="NCBI Taxonomy" id="160689"/>
    <lineage>
        <taxon>Bacteria</taxon>
        <taxon>Bacillati</taxon>
        <taxon>Actinomycetota</taxon>
        <taxon>Actinomycetes</taxon>
        <taxon>Streptosporangiales</taxon>
        <taxon>Streptosporangiaceae</taxon>
        <taxon>Nonomuraea</taxon>
    </lineage>
</organism>
<evidence type="ECO:0000313" key="1">
    <source>
        <dbReference type="EMBL" id="MCP2351882.1"/>
    </source>
</evidence>
<accession>A0ABT1KDZ4</accession>
<comment type="caution">
    <text evidence="1">The sequence shown here is derived from an EMBL/GenBank/DDBJ whole genome shotgun (WGS) entry which is preliminary data.</text>
</comment>
<name>A0ABT1KDZ4_9ACTN</name>
<dbReference type="EMBL" id="JAMZEC010000001">
    <property type="protein sequence ID" value="MCP2351882.1"/>
    <property type="molecule type" value="Genomic_DNA"/>
</dbReference>
<dbReference type="RefSeq" id="WP_253778616.1">
    <property type="nucleotide sequence ID" value="NZ_BAAAVE010000011.1"/>
</dbReference>
<proteinExistence type="predicted"/>
<keyword evidence="2" id="KW-1185">Reference proteome</keyword>
<reference evidence="1 2" key="1">
    <citation type="submission" date="2022-06" db="EMBL/GenBank/DDBJ databases">
        <title>Sequencing the genomes of 1000 actinobacteria strains.</title>
        <authorList>
            <person name="Klenk H.-P."/>
        </authorList>
    </citation>
    <scope>NUCLEOTIDE SEQUENCE [LARGE SCALE GENOMIC DNA]</scope>
    <source>
        <strain evidence="1 2">DSM 44170</strain>
    </source>
</reference>